<keyword evidence="3" id="KW-1185">Reference proteome</keyword>
<evidence type="ECO:0000313" key="2">
    <source>
        <dbReference type="EMBL" id="ASO22726.1"/>
    </source>
</evidence>
<gene>
    <name evidence="2" type="ORF">AHOG_25605</name>
</gene>
<dbReference type="RefSeq" id="WP_093943623.1">
    <property type="nucleotide sequence ID" value="NZ_CP022521.1"/>
</dbReference>
<feature type="compositionally biased region" description="Low complexity" evidence="1">
    <location>
        <begin position="239"/>
        <end position="259"/>
    </location>
</feature>
<feature type="compositionally biased region" description="Low complexity" evidence="1">
    <location>
        <begin position="50"/>
        <end position="63"/>
    </location>
</feature>
<evidence type="ECO:0000256" key="1">
    <source>
        <dbReference type="SAM" id="MobiDB-lite"/>
    </source>
</evidence>
<proteinExistence type="predicted"/>
<feature type="region of interest" description="Disordered" evidence="1">
    <location>
        <begin position="1"/>
        <end position="110"/>
    </location>
</feature>
<name>A0A221WAW4_9PSEU</name>
<reference evidence="2 3" key="1">
    <citation type="submission" date="2017-07" db="EMBL/GenBank/DDBJ databases">
        <title>Complete genome sequence of Actinoalloteichus hoggarensis DSM 45943, type strain of Actinoalloteichus hoggarensis.</title>
        <authorList>
            <person name="Ruckert C."/>
            <person name="Nouioui I."/>
            <person name="Willmese J."/>
            <person name="van Wezel G."/>
            <person name="Klenk H.-P."/>
            <person name="Kalinowski J."/>
            <person name="Zotchev S.B."/>
        </authorList>
    </citation>
    <scope>NUCLEOTIDE SEQUENCE [LARGE SCALE GENOMIC DNA]</scope>
    <source>
        <strain evidence="2 3">DSM 45943</strain>
    </source>
</reference>
<dbReference type="EMBL" id="CP022521">
    <property type="protein sequence ID" value="ASO22726.1"/>
    <property type="molecule type" value="Genomic_DNA"/>
</dbReference>
<dbReference type="OrthoDB" id="3677000at2"/>
<dbReference type="Proteomes" id="UP000204221">
    <property type="component" value="Chromosome"/>
</dbReference>
<accession>A0A221WAW4</accession>
<organism evidence="2 3">
    <name type="scientific">Actinoalloteichus hoggarensis</name>
    <dbReference type="NCBI Taxonomy" id="1470176"/>
    <lineage>
        <taxon>Bacteria</taxon>
        <taxon>Bacillati</taxon>
        <taxon>Actinomycetota</taxon>
        <taxon>Actinomycetes</taxon>
        <taxon>Pseudonocardiales</taxon>
        <taxon>Pseudonocardiaceae</taxon>
        <taxon>Actinoalloteichus</taxon>
    </lineage>
</organism>
<sequence>MTDFDRENPHVPGGAGSCRRAEAVPPGTPGRESGRHRRGGEPGRTRFEAAAEPSPAPYRAASPPLGPRPAASDPVSSLSAAPSEDRGADEPGAGRTAAWAPSAVEPDPLVDSDAVGLRKFDLGMVPASVTPPRSWRNAAWFTVTTSMTALAALLATTALFLGPDPHRRPPDSLPVFPSGTRLPAPQETTTTVPTIGAPHLLAARDSTTATAPAESGRDDSGASGGHGRLSDAASEQRTPDGATAGADATHPAGAASTTTVAPTTSVPFVTVGEGTPVVSATEIKDQTVAFFNAIGPDVDSAFKLVTGELAEAGLPVFAQLHDDVAMVELRHITVDPVKGITISTVVVTHDDGTQSTEYRELRFEPSAEPLITVDRVIPRSQW</sequence>
<dbReference type="AlphaFoldDB" id="A0A221WAW4"/>
<dbReference type="PROSITE" id="PS51257">
    <property type="entry name" value="PROKAR_LIPOPROTEIN"/>
    <property type="match status" value="1"/>
</dbReference>
<feature type="compositionally biased region" description="Basic and acidic residues" evidence="1">
    <location>
        <begin position="39"/>
        <end position="49"/>
    </location>
</feature>
<evidence type="ECO:0000313" key="3">
    <source>
        <dbReference type="Proteomes" id="UP000204221"/>
    </source>
</evidence>
<feature type="region of interest" description="Disordered" evidence="1">
    <location>
        <begin position="169"/>
        <end position="259"/>
    </location>
</feature>
<dbReference type="KEGG" id="ahg:AHOG_25605"/>
<protein>
    <submittedName>
        <fullName evidence="2">Uncharacterized protein</fullName>
    </submittedName>
</protein>